<name>A0ABP8MPX8_9BACT</name>
<feature type="signal peptide" evidence="1">
    <location>
        <begin position="1"/>
        <end position="20"/>
    </location>
</feature>
<protein>
    <recommendedName>
        <fullName evidence="4">Bacterial surface antigen (D15) domain-containing protein</fullName>
    </recommendedName>
</protein>
<gene>
    <name evidence="2" type="ORF">GCM10023189_17180</name>
</gene>
<reference evidence="3" key="1">
    <citation type="journal article" date="2019" name="Int. J. Syst. Evol. Microbiol.">
        <title>The Global Catalogue of Microorganisms (GCM) 10K type strain sequencing project: providing services to taxonomists for standard genome sequencing and annotation.</title>
        <authorList>
            <consortium name="The Broad Institute Genomics Platform"/>
            <consortium name="The Broad Institute Genome Sequencing Center for Infectious Disease"/>
            <person name="Wu L."/>
            <person name="Ma J."/>
        </authorList>
    </citation>
    <scope>NUCLEOTIDE SEQUENCE [LARGE SCALE GENOMIC DNA]</scope>
    <source>
        <strain evidence="3">JCM 17927</strain>
    </source>
</reference>
<evidence type="ECO:0008006" key="4">
    <source>
        <dbReference type="Google" id="ProtNLM"/>
    </source>
</evidence>
<dbReference type="RefSeq" id="WP_345242562.1">
    <property type="nucleotide sequence ID" value="NZ_BAABHD010000022.1"/>
</dbReference>
<sequence length="368" mass="41778">MNRHVLITWLLMSWAGTAMTQPTDSHVQHDRSRTSRAFYGWSRIEIDLGQRNSMIIGFDTYSQLLAHQNVDSVLRLFVADYARVQDASQDPTQAVHAFFRIAKTDHTLDLRYHSPVSTSFRFSTNSEPVLLKTRQDTLDIAWSATGSIVSPDPNAYPFHVYLLVNRLADIEQLLREGGGNSQVQKVLEAIRTYPAHKLTHPGFAYDLLYRNGEPKVMHPGLAKSPFLSIQPNVGVGLIRSQWVPSLSLDLQFIPNRFQNVGYSVGYLSNFFFQPGADGGFRVQRNDFLNIGVAFYAFDGLRRTSTFSRVLGSINVGIPIYRQGDYFDKRTFRFSGTIFQKSFIKVQPEIYMQGFFKKVYPGVRIGIGL</sequence>
<evidence type="ECO:0000256" key="1">
    <source>
        <dbReference type="SAM" id="SignalP"/>
    </source>
</evidence>
<keyword evidence="1" id="KW-0732">Signal</keyword>
<proteinExistence type="predicted"/>
<comment type="caution">
    <text evidence="2">The sequence shown here is derived from an EMBL/GenBank/DDBJ whole genome shotgun (WGS) entry which is preliminary data.</text>
</comment>
<dbReference type="Proteomes" id="UP001501175">
    <property type="component" value="Unassembled WGS sequence"/>
</dbReference>
<dbReference type="EMBL" id="BAABHD010000022">
    <property type="protein sequence ID" value="GAA4452943.1"/>
    <property type="molecule type" value="Genomic_DNA"/>
</dbReference>
<evidence type="ECO:0000313" key="3">
    <source>
        <dbReference type="Proteomes" id="UP001501175"/>
    </source>
</evidence>
<accession>A0ABP8MPX8</accession>
<feature type="chain" id="PRO_5047516506" description="Bacterial surface antigen (D15) domain-containing protein" evidence="1">
    <location>
        <begin position="21"/>
        <end position="368"/>
    </location>
</feature>
<organism evidence="2 3">
    <name type="scientific">Nibrella saemangeumensis</name>
    <dbReference type="NCBI Taxonomy" id="1084526"/>
    <lineage>
        <taxon>Bacteria</taxon>
        <taxon>Pseudomonadati</taxon>
        <taxon>Bacteroidota</taxon>
        <taxon>Cytophagia</taxon>
        <taxon>Cytophagales</taxon>
        <taxon>Spirosomataceae</taxon>
        <taxon>Nibrella</taxon>
    </lineage>
</organism>
<keyword evidence="3" id="KW-1185">Reference proteome</keyword>
<evidence type="ECO:0000313" key="2">
    <source>
        <dbReference type="EMBL" id="GAA4452943.1"/>
    </source>
</evidence>